<evidence type="ECO:0000313" key="2">
    <source>
        <dbReference type="EMBL" id="MDQ0104286.1"/>
    </source>
</evidence>
<feature type="domain" description="DUF3806" evidence="1">
    <location>
        <begin position="54"/>
        <end position="115"/>
    </location>
</feature>
<evidence type="ECO:0000313" key="3">
    <source>
        <dbReference type="Proteomes" id="UP001244563"/>
    </source>
</evidence>
<sequence>MSPAEEEWIQDLLRSFQQVGSAVDGPDRDQPRTDVEYIDALWQMTVNHVEDEPDFDPNAMINIMGAALGDHLIREVPGLRWVLGTYPDGVTEATVHHQTGNIVVHPMNFIGKRWPTRSEEPGTWISQQAAGLVQGIQGALAAASGGTNAAQNS</sequence>
<reference evidence="2 3" key="1">
    <citation type="submission" date="2023-07" db="EMBL/GenBank/DDBJ databases">
        <title>Sorghum-associated microbial communities from plants grown in Nebraska, USA.</title>
        <authorList>
            <person name="Schachtman D."/>
        </authorList>
    </citation>
    <scope>NUCLEOTIDE SEQUENCE [LARGE SCALE GENOMIC DNA]</scope>
    <source>
        <strain evidence="2 3">CC523</strain>
    </source>
</reference>
<accession>A0ABT9TRJ1</accession>
<dbReference type="Gene3D" id="1.20.120.1090">
    <property type="match status" value="1"/>
</dbReference>
<keyword evidence="3" id="KW-1185">Reference proteome</keyword>
<organism evidence="2 3">
    <name type="scientific">Paenarthrobacter nicotinovorans</name>
    <name type="common">Arthrobacter nicotinovorans</name>
    <dbReference type="NCBI Taxonomy" id="29320"/>
    <lineage>
        <taxon>Bacteria</taxon>
        <taxon>Bacillati</taxon>
        <taxon>Actinomycetota</taxon>
        <taxon>Actinomycetes</taxon>
        <taxon>Micrococcales</taxon>
        <taxon>Micrococcaceae</taxon>
        <taxon>Paenarthrobacter</taxon>
    </lineage>
</organism>
<proteinExistence type="predicted"/>
<dbReference type="InterPro" id="IPR024266">
    <property type="entry name" value="DUF3806"/>
</dbReference>
<gene>
    <name evidence="2" type="ORF">J2T10_003960</name>
</gene>
<protein>
    <recommendedName>
        <fullName evidence="1">DUF3806 domain-containing protein</fullName>
    </recommendedName>
</protein>
<dbReference type="RefSeq" id="WP_144027662.1">
    <property type="nucleotide sequence ID" value="NZ_CP171376.1"/>
</dbReference>
<comment type="caution">
    <text evidence="2">The sequence shown here is derived from an EMBL/GenBank/DDBJ whole genome shotgun (WGS) entry which is preliminary data.</text>
</comment>
<dbReference type="EMBL" id="JAUSSW010000015">
    <property type="protein sequence ID" value="MDQ0104286.1"/>
    <property type="molecule type" value="Genomic_DNA"/>
</dbReference>
<evidence type="ECO:0000259" key="1">
    <source>
        <dbReference type="Pfam" id="PF12713"/>
    </source>
</evidence>
<dbReference type="Proteomes" id="UP001244563">
    <property type="component" value="Unassembled WGS sequence"/>
</dbReference>
<dbReference type="Pfam" id="PF12713">
    <property type="entry name" value="DUF3806"/>
    <property type="match status" value="1"/>
</dbReference>
<name>A0ABT9TRJ1_PAENI</name>